<gene>
    <name evidence="1" type="ORF">EYF80_030620</name>
</gene>
<reference evidence="1 2" key="1">
    <citation type="submission" date="2019-03" db="EMBL/GenBank/DDBJ databases">
        <title>First draft genome of Liparis tanakae, snailfish: a comprehensive survey of snailfish specific genes.</title>
        <authorList>
            <person name="Kim W."/>
            <person name="Song I."/>
            <person name="Jeong J.-H."/>
            <person name="Kim D."/>
            <person name="Kim S."/>
            <person name="Ryu S."/>
            <person name="Song J.Y."/>
            <person name="Lee S.K."/>
        </authorList>
    </citation>
    <scope>NUCLEOTIDE SEQUENCE [LARGE SCALE GENOMIC DNA]</scope>
    <source>
        <tissue evidence="1">Muscle</tissue>
    </source>
</reference>
<evidence type="ECO:0000313" key="1">
    <source>
        <dbReference type="EMBL" id="TNN59170.1"/>
    </source>
</evidence>
<proteinExistence type="predicted"/>
<dbReference type="AlphaFoldDB" id="A0A4Z2H139"/>
<dbReference type="EMBL" id="SRLO01000362">
    <property type="protein sequence ID" value="TNN59170.1"/>
    <property type="molecule type" value="Genomic_DNA"/>
</dbReference>
<accession>A0A4Z2H139</accession>
<protein>
    <submittedName>
        <fullName evidence="1">Uncharacterized protein</fullName>
    </submittedName>
</protein>
<evidence type="ECO:0000313" key="2">
    <source>
        <dbReference type="Proteomes" id="UP000314294"/>
    </source>
</evidence>
<comment type="caution">
    <text evidence="1">The sequence shown here is derived from an EMBL/GenBank/DDBJ whole genome shotgun (WGS) entry which is preliminary data.</text>
</comment>
<organism evidence="1 2">
    <name type="scientific">Liparis tanakae</name>
    <name type="common">Tanaka's snailfish</name>
    <dbReference type="NCBI Taxonomy" id="230148"/>
    <lineage>
        <taxon>Eukaryota</taxon>
        <taxon>Metazoa</taxon>
        <taxon>Chordata</taxon>
        <taxon>Craniata</taxon>
        <taxon>Vertebrata</taxon>
        <taxon>Euteleostomi</taxon>
        <taxon>Actinopterygii</taxon>
        <taxon>Neopterygii</taxon>
        <taxon>Teleostei</taxon>
        <taxon>Neoteleostei</taxon>
        <taxon>Acanthomorphata</taxon>
        <taxon>Eupercaria</taxon>
        <taxon>Perciformes</taxon>
        <taxon>Cottioidei</taxon>
        <taxon>Cottales</taxon>
        <taxon>Liparidae</taxon>
        <taxon>Liparis</taxon>
    </lineage>
</organism>
<dbReference type="Proteomes" id="UP000314294">
    <property type="component" value="Unassembled WGS sequence"/>
</dbReference>
<sequence length="128" mass="14345">MQPDMLRQLAQKTFTQMGMLTSLSSQTRPFSLMTRRTCNHKRMQLMSREDETGKASCLLTRGNHNCVQWYKTRLSLLKGLDSAVGSSHSSPSVILPSSSMAEMGHQLQLRELVEGRVLNGMNFSPEVA</sequence>
<name>A0A4Z2H139_9TELE</name>
<keyword evidence="2" id="KW-1185">Reference proteome</keyword>